<evidence type="ECO:0000313" key="2">
    <source>
        <dbReference type="EMBL" id="KAD5802417.1"/>
    </source>
</evidence>
<evidence type="ECO:0000256" key="1">
    <source>
        <dbReference type="SAM" id="MobiDB-lite"/>
    </source>
</evidence>
<accession>A0A5N6P0R5</accession>
<dbReference type="AlphaFoldDB" id="A0A5N6P0R5"/>
<organism evidence="2 3">
    <name type="scientific">Mikania micrantha</name>
    <name type="common">bitter vine</name>
    <dbReference type="NCBI Taxonomy" id="192012"/>
    <lineage>
        <taxon>Eukaryota</taxon>
        <taxon>Viridiplantae</taxon>
        <taxon>Streptophyta</taxon>
        <taxon>Embryophyta</taxon>
        <taxon>Tracheophyta</taxon>
        <taxon>Spermatophyta</taxon>
        <taxon>Magnoliopsida</taxon>
        <taxon>eudicotyledons</taxon>
        <taxon>Gunneridae</taxon>
        <taxon>Pentapetalae</taxon>
        <taxon>asterids</taxon>
        <taxon>campanulids</taxon>
        <taxon>Asterales</taxon>
        <taxon>Asteraceae</taxon>
        <taxon>Asteroideae</taxon>
        <taxon>Heliantheae alliance</taxon>
        <taxon>Eupatorieae</taxon>
        <taxon>Mikania</taxon>
    </lineage>
</organism>
<dbReference type="Proteomes" id="UP000326396">
    <property type="component" value="Linkage Group LG15"/>
</dbReference>
<proteinExistence type="predicted"/>
<protein>
    <submittedName>
        <fullName evidence="2">Uncharacterized protein</fullName>
    </submittedName>
</protein>
<evidence type="ECO:0000313" key="3">
    <source>
        <dbReference type="Proteomes" id="UP000326396"/>
    </source>
</evidence>
<dbReference type="EMBL" id="SZYD01000007">
    <property type="protein sequence ID" value="KAD5802417.1"/>
    <property type="molecule type" value="Genomic_DNA"/>
</dbReference>
<feature type="compositionally biased region" description="Basic and acidic residues" evidence="1">
    <location>
        <begin position="73"/>
        <end position="90"/>
    </location>
</feature>
<feature type="region of interest" description="Disordered" evidence="1">
    <location>
        <begin position="65"/>
        <end position="90"/>
    </location>
</feature>
<keyword evidence="3" id="KW-1185">Reference proteome</keyword>
<sequence length="90" mass="9948">MGGSTGWEKRCPGRVAGRGSRVVRGIPMVMTMEVSTAITSLPSATIRCRSGIWVIWFVVSARGESDLNEEEGGERRKEEHRDCRIGRSLV</sequence>
<name>A0A5N6P0R5_9ASTR</name>
<reference evidence="2 3" key="1">
    <citation type="submission" date="2019-05" db="EMBL/GenBank/DDBJ databases">
        <title>Mikania micrantha, genome provides insights into the molecular mechanism of rapid growth.</title>
        <authorList>
            <person name="Liu B."/>
        </authorList>
    </citation>
    <scope>NUCLEOTIDE SEQUENCE [LARGE SCALE GENOMIC DNA]</scope>
    <source>
        <strain evidence="2">NLD-2019</strain>
        <tissue evidence="2">Leaf</tissue>
    </source>
</reference>
<comment type="caution">
    <text evidence="2">The sequence shown here is derived from an EMBL/GenBank/DDBJ whole genome shotgun (WGS) entry which is preliminary data.</text>
</comment>
<gene>
    <name evidence="2" type="ORF">E3N88_13777</name>
</gene>